<dbReference type="GO" id="GO:0045505">
    <property type="term" value="F:dynein intermediate chain binding"/>
    <property type="evidence" value="ECO:0007669"/>
    <property type="project" value="InterPro"/>
</dbReference>
<keyword evidence="2" id="KW-1185">Reference proteome</keyword>
<dbReference type="GO" id="GO:0007018">
    <property type="term" value="P:microtubule-based movement"/>
    <property type="evidence" value="ECO:0007669"/>
    <property type="project" value="InterPro"/>
</dbReference>
<protein>
    <submittedName>
        <fullName evidence="3">Dynein heavy chain 17, axonemal-like</fullName>
    </submittedName>
</protein>
<dbReference type="RefSeq" id="XP_038848771.1">
    <property type="nucleotide sequence ID" value="XM_038992843.1"/>
</dbReference>
<dbReference type="SUPFAM" id="SSF52540">
    <property type="entry name" value="P-loop containing nucleoside triphosphate hydrolases"/>
    <property type="match status" value="1"/>
</dbReference>
<dbReference type="PANTHER" id="PTHR45703">
    <property type="entry name" value="DYNEIN HEAVY CHAIN"/>
    <property type="match status" value="1"/>
</dbReference>
<sequence length="182" mass="20419">MDQMGAELWRFVKNLLTSLRAVSELQNHAIRQRHRAQLVITTKVSNGQAFYWLSQLRHRWDEQQRHCMANICDVQFFYSYQYLGNTPRLVITPSLTGQCYITPTQSLHLTKSGAPAGPAGTGKTDTTKALGGALGIMVYVFNCSEQMDYKSIGNIFKGLDWSLGLLDEFNRISVEGLSVVAV</sequence>
<evidence type="ECO:0000259" key="1">
    <source>
        <dbReference type="Pfam" id="PF12774"/>
    </source>
</evidence>
<evidence type="ECO:0000313" key="3">
    <source>
        <dbReference type="RefSeq" id="XP_038848771.1"/>
    </source>
</evidence>
<reference evidence="3" key="1">
    <citation type="submission" date="2025-08" db="UniProtKB">
        <authorList>
            <consortium name="RefSeq"/>
        </authorList>
    </citation>
    <scope>IDENTIFICATION</scope>
    <source>
        <tissue evidence="3">White muscle</tissue>
    </source>
</reference>
<dbReference type="GO" id="GO:0005524">
    <property type="term" value="F:ATP binding"/>
    <property type="evidence" value="ECO:0007669"/>
    <property type="project" value="InterPro"/>
</dbReference>
<name>A0A8U0QQM5_SALNM</name>
<dbReference type="GO" id="GO:0030286">
    <property type="term" value="C:dynein complex"/>
    <property type="evidence" value="ECO:0007669"/>
    <property type="project" value="InterPro"/>
</dbReference>
<accession>A0A8U0QQM5</accession>
<evidence type="ECO:0000313" key="2">
    <source>
        <dbReference type="Proteomes" id="UP000808372"/>
    </source>
</evidence>
<dbReference type="PANTHER" id="PTHR45703:SF12">
    <property type="entry name" value="DYNEIN AXONEMAL HEAVY CHAIN 11"/>
    <property type="match status" value="1"/>
</dbReference>
<organism evidence="2 3">
    <name type="scientific">Salvelinus namaycush</name>
    <name type="common">Lake trout</name>
    <name type="synonym">Salmo namaycush</name>
    <dbReference type="NCBI Taxonomy" id="8040"/>
    <lineage>
        <taxon>Eukaryota</taxon>
        <taxon>Metazoa</taxon>
        <taxon>Chordata</taxon>
        <taxon>Craniata</taxon>
        <taxon>Vertebrata</taxon>
        <taxon>Euteleostomi</taxon>
        <taxon>Actinopterygii</taxon>
        <taxon>Neopterygii</taxon>
        <taxon>Teleostei</taxon>
        <taxon>Protacanthopterygii</taxon>
        <taxon>Salmoniformes</taxon>
        <taxon>Salmonidae</taxon>
        <taxon>Salmoninae</taxon>
        <taxon>Salvelinus</taxon>
    </lineage>
</organism>
<dbReference type="InterPro" id="IPR027417">
    <property type="entry name" value="P-loop_NTPase"/>
</dbReference>
<dbReference type="Gene3D" id="1.20.58.1120">
    <property type="match status" value="1"/>
</dbReference>
<dbReference type="InterPro" id="IPR035699">
    <property type="entry name" value="AAA_6"/>
</dbReference>
<dbReference type="Gene3D" id="3.40.50.300">
    <property type="entry name" value="P-loop containing nucleotide triphosphate hydrolases"/>
    <property type="match status" value="1"/>
</dbReference>
<dbReference type="Proteomes" id="UP000808372">
    <property type="component" value="Chromosome 5"/>
</dbReference>
<gene>
    <name evidence="3" type="primary">LOC120047320</name>
</gene>
<dbReference type="GO" id="GO:0051959">
    <property type="term" value="F:dynein light intermediate chain binding"/>
    <property type="evidence" value="ECO:0007669"/>
    <property type="project" value="InterPro"/>
</dbReference>
<dbReference type="GeneID" id="120047320"/>
<feature type="domain" description="Dynein heavy chain hydrolytic ATP-binding dynein motor region" evidence="1">
    <location>
        <begin position="78"/>
        <end position="181"/>
    </location>
</feature>
<dbReference type="AlphaFoldDB" id="A0A8U0QQM5"/>
<dbReference type="Pfam" id="PF12774">
    <property type="entry name" value="AAA_6"/>
    <property type="match status" value="1"/>
</dbReference>
<dbReference type="KEGG" id="snh:120047320"/>
<dbReference type="InterPro" id="IPR026983">
    <property type="entry name" value="DHC"/>
</dbReference>
<proteinExistence type="predicted"/>